<evidence type="ECO:0000256" key="2">
    <source>
        <dbReference type="ARBA" id="ARBA00035108"/>
    </source>
</evidence>
<dbReference type="Proteomes" id="UP000279275">
    <property type="component" value="Unassembled WGS sequence"/>
</dbReference>
<dbReference type="AlphaFoldDB" id="A0A3M2L3A2"/>
<gene>
    <name evidence="4" type="ORF">EBN03_28115</name>
</gene>
<reference evidence="4 5" key="1">
    <citation type="submission" date="2018-10" db="EMBL/GenBank/DDBJ databases">
        <title>Isolation from cow dung.</title>
        <authorList>
            <person name="Ling L."/>
        </authorList>
    </citation>
    <scope>NUCLEOTIDE SEQUENCE [LARGE SCALE GENOMIC DNA]</scope>
    <source>
        <strain evidence="4 5">NEAU-LL90</strain>
    </source>
</reference>
<dbReference type="GO" id="GO:0031411">
    <property type="term" value="C:gas vesicle"/>
    <property type="evidence" value="ECO:0007669"/>
    <property type="project" value="UniProtKB-SubCell"/>
</dbReference>
<comment type="subcellular location">
    <subcellularLocation>
        <location evidence="2">Gas vesicle</location>
    </subcellularLocation>
</comment>
<evidence type="ECO:0000256" key="3">
    <source>
        <dbReference type="ARBA" id="ARBA00035643"/>
    </source>
</evidence>
<comment type="similarity">
    <text evidence="3">Belongs to the gas vesicle GvpF/GvpL family.</text>
</comment>
<evidence type="ECO:0000256" key="1">
    <source>
        <dbReference type="ARBA" id="ARBA00022987"/>
    </source>
</evidence>
<keyword evidence="5" id="KW-1185">Reference proteome</keyword>
<dbReference type="PANTHER" id="PTHR36852:SF1">
    <property type="entry name" value="PROTEIN GVPL 2"/>
    <property type="match status" value="1"/>
</dbReference>
<dbReference type="OrthoDB" id="146444at2"/>
<organism evidence="4 5">
    <name type="scientific">Nocardia stercoris</name>
    <dbReference type="NCBI Taxonomy" id="2483361"/>
    <lineage>
        <taxon>Bacteria</taxon>
        <taxon>Bacillati</taxon>
        <taxon>Actinomycetota</taxon>
        <taxon>Actinomycetes</taxon>
        <taxon>Mycobacteriales</taxon>
        <taxon>Nocardiaceae</taxon>
        <taxon>Nocardia</taxon>
    </lineage>
</organism>
<proteinExistence type="inferred from homology"/>
<dbReference type="PANTHER" id="PTHR36852">
    <property type="entry name" value="PROTEIN GVPL 2"/>
    <property type="match status" value="1"/>
</dbReference>
<keyword evidence="1" id="KW-0304">Gas vesicle</keyword>
<name>A0A3M2L3A2_9NOCA</name>
<sequence>MTAGFAVWLYVVAPRHDGHPDPAELTGVAGEPLRAVVSDDLTAVVGSVPLEVFGEQQLRRNFEDLDWLEATARAHDAVVSAMVRSGPVVPLRLATVFHDDNRVRALLGERRAEFAAALKLVSGRTEWGVRAYGDRAALTAAVAGARIGEAGTMTPGAAYLARRRAQLSAQETVERDAAQQADEIHDRLVRHAVAGRRQPLTDPAVSGRSDWVVLNGTYLVDDDRTEDFSATVATLDAEFAGIRLELTGPWPPYSFAGVQRGSE</sequence>
<dbReference type="GO" id="GO:0031412">
    <property type="term" value="P:gas vesicle organization"/>
    <property type="evidence" value="ECO:0007669"/>
    <property type="project" value="InterPro"/>
</dbReference>
<evidence type="ECO:0000313" key="4">
    <source>
        <dbReference type="EMBL" id="RMI28998.1"/>
    </source>
</evidence>
<dbReference type="Pfam" id="PF06386">
    <property type="entry name" value="GvpL_GvpF"/>
    <property type="match status" value="1"/>
</dbReference>
<comment type="caution">
    <text evidence="4">The sequence shown here is derived from an EMBL/GenBank/DDBJ whole genome shotgun (WGS) entry which is preliminary data.</text>
</comment>
<protein>
    <submittedName>
        <fullName evidence="4">Gas vesicle protein GvpFL</fullName>
    </submittedName>
</protein>
<accession>A0A3M2L3A2</accession>
<dbReference type="EMBL" id="RFFH01000017">
    <property type="protein sequence ID" value="RMI28998.1"/>
    <property type="molecule type" value="Genomic_DNA"/>
</dbReference>
<dbReference type="RefSeq" id="WP_122191162.1">
    <property type="nucleotide sequence ID" value="NZ_RFFH01000017.1"/>
</dbReference>
<evidence type="ECO:0000313" key="5">
    <source>
        <dbReference type="Proteomes" id="UP000279275"/>
    </source>
</evidence>
<dbReference type="InterPro" id="IPR009430">
    <property type="entry name" value="GvpL/GvpF"/>
</dbReference>